<dbReference type="GO" id="GO:0016747">
    <property type="term" value="F:acyltransferase activity, transferring groups other than amino-acyl groups"/>
    <property type="evidence" value="ECO:0007669"/>
    <property type="project" value="InterPro"/>
</dbReference>
<dbReference type="PANTHER" id="PTHR43328:SF1">
    <property type="entry name" value="N-ACETYLTRANSFERASE DOMAIN-CONTAINING PROTEIN"/>
    <property type="match status" value="1"/>
</dbReference>
<dbReference type="RefSeq" id="WP_142601209.1">
    <property type="nucleotide sequence ID" value="NZ_FXSZ01000001.1"/>
</dbReference>
<sequence length="171" mass="19891">MEIKADHFKLRPLRQGDEFSLADNANNEKLWNNVRDYFPHPYTIEDARAWIALNENQQPLTHFAIDIDGLAVGSIGINLKDDVYKCSAEIGFWLGENYWNQKIMSNAVNEVVDYTFSTFDVVRIYASVFEFNHASMKVLERAGFRQEAMLRFAIIKHGTLMDEYIYSILRL</sequence>
<dbReference type="PANTHER" id="PTHR43328">
    <property type="entry name" value="ACETYLTRANSFERASE-RELATED"/>
    <property type="match status" value="1"/>
</dbReference>
<dbReference type="Proteomes" id="UP000315971">
    <property type="component" value="Unassembled WGS sequence"/>
</dbReference>
<dbReference type="InterPro" id="IPR016181">
    <property type="entry name" value="Acyl_CoA_acyltransferase"/>
</dbReference>
<dbReference type="AlphaFoldDB" id="A0A521AZW6"/>
<organism evidence="2 3">
    <name type="scientific">Solitalea koreensis</name>
    <dbReference type="NCBI Taxonomy" id="543615"/>
    <lineage>
        <taxon>Bacteria</taxon>
        <taxon>Pseudomonadati</taxon>
        <taxon>Bacteroidota</taxon>
        <taxon>Sphingobacteriia</taxon>
        <taxon>Sphingobacteriales</taxon>
        <taxon>Sphingobacteriaceae</taxon>
        <taxon>Solitalea</taxon>
    </lineage>
</organism>
<evidence type="ECO:0000259" key="1">
    <source>
        <dbReference type="PROSITE" id="PS51186"/>
    </source>
</evidence>
<dbReference type="OrthoDB" id="9811523at2"/>
<proteinExistence type="predicted"/>
<feature type="domain" description="N-acetyltransferase" evidence="1">
    <location>
        <begin position="17"/>
        <end position="166"/>
    </location>
</feature>
<dbReference type="InterPro" id="IPR000182">
    <property type="entry name" value="GNAT_dom"/>
</dbReference>
<dbReference type="SUPFAM" id="SSF55729">
    <property type="entry name" value="Acyl-CoA N-acyltransferases (Nat)"/>
    <property type="match status" value="1"/>
</dbReference>
<name>A0A521AZW6_9SPHI</name>
<evidence type="ECO:0000313" key="3">
    <source>
        <dbReference type="Proteomes" id="UP000315971"/>
    </source>
</evidence>
<keyword evidence="3" id="KW-1185">Reference proteome</keyword>
<dbReference type="PROSITE" id="PS51186">
    <property type="entry name" value="GNAT"/>
    <property type="match status" value="1"/>
</dbReference>
<evidence type="ECO:0000313" key="2">
    <source>
        <dbReference type="EMBL" id="SMO40070.1"/>
    </source>
</evidence>
<dbReference type="Gene3D" id="3.40.630.30">
    <property type="match status" value="1"/>
</dbReference>
<keyword evidence="2" id="KW-0808">Transferase</keyword>
<dbReference type="EMBL" id="FXSZ01000001">
    <property type="protein sequence ID" value="SMO40070.1"/>
    <property type="molecule type" value="Genomic_DNA"/>
</dbReference>
<reference evidence="2 3" key="1">
    <citation type="submission" date="2017-05" db="EMBL/GenBank/DDBJ databases">
        <authorList>
            <person name="Varghese N."/>
            <person name="Submissions S."/>
        </authorList>
    </citation>
    <scope>NUCLEOTIDE SEQUENCE [LARGE SCALE GENOMIC DNA]</scope>
    <source>
        <strain evidence="2 3">DSM 21342</strain>
    </source>
</reference>
<protein>
    <submittedName>
        <fullName evidence="2">Protein N-acetyltransferase, RimJ/RimL family</fullName>
    </submittedName>
</protein>
<dbReference type="Pfam" id="PF13302">
    <property type="entry name" value="Acetyltransf_3"/>
    <property type="match status" value="1"/>
</dbReference>
<gene>
    <name evidence="2" type="ORF">SAMN06265350_101533</name>
</gene>
<accession>A0A521AZW6</accession>